<feature type="transmembrane region" description="Helical" evidence="1">
    <location>
        <begin position="7"/>
        <end position="27"/>
    </location>
</feature>
<keyword evidence="1" id="KW-0812">Transmembrane</keyword>
<evidence type="ECO:0000256" key="1">
    <source>
        <dbReference type="SAM" id="Phobius"/>
    </source>
</evidence>
<comment type="caution">
    <text evidence="3">The sequence shown here is derived from an EMBL/GenBank/DDBJ whole genome shotgun (WGS) entry which is preliminary data.</text>
</comment>
<keyword evidence="4" id="KW-1185">Reference proteome</keyword>
<feature type="transmembrane region" description="Helical" evidence="1">
    <location>
        <begin position="177"/>
        <end position="197"/>
    </location>
</feature>
<feature type="transmembrane region" description="Helical" evidence="1">
    <location>
        <begin position="60"/>
        <end position="80"/>
    </location>
</feature>
<dbReference type="Pfam" id="PF01478">
    <property type="entry name" value="Peptidase_A24"/>
    <property type="match status" value="1"/>
</dbReference>
<evidence type="ECO:0000313" key="4">
    <source>
        <dbReference type="Proteomes" id="UP001524642"/>
    </source>
</evidence>
<dbReference type="CDD" id="cd11614">
    <property type="entry name" value="SAF_CpaB_FlgA_like"/>
    <property type="match status" value="1"/>
</dbReference>
<dbReference type="InterPro" id="IPR013974">
    <property type="entry name" value="SAF"/>
</dbReference>
<keyword evidence="1" id="KW-1133">Transmembrane helix</keyword>
<name>A0ABT1X4H0_9PROT</name>
<protein>
    <submittedName>
        <fullName evidence="3">Flp pilus assembly protein CpaB</fullName>
    </submittedName>
</protein>
<gene>
    <name evidence="3" type="primary">cpaB</name>
    <name evidence="3" type="ORF">NRP21_07340</name>
</gene>
<evidence type="ECO:0000313" key="3">
    <source>
        <dbReference type="EMBL" id="MCR0981859.1"/>
    </source>
</evidence>
<feature type="transmembrane region" description="Helical" evidence="1">
    <location>
        <begin position="86"/>
        <end position="115"/>
    </location>
</feature>
<accession>A0ABT1X4H0</accession>
<dbReference type="NCBIfam" id="TIGR03177">
    <property type="entry name" value="pilus_cpaB"/>
    <property type="match status" value="1"/>
</dbReference>
<keyword evidence="1" id="KW-0472">Membrane</keyword>
<dbReference type="InterPro" id="IPR031571">
    <property type="entry name" value="RcpC_dom"/>
</dbReference>
<dbReference type="Pfam" id="PF08666">
    <property type="entry name" value="SAF"/>
    <property type="match status" value="1"/>
</dbReference>
<evidence type="ECO:0000259" key="2">
    <source>
        <dbReference type="SMART" id="SM00858"/>
    </source>
</evidence>
<dbReference type="InterPro" id="IPR000045">
    <property type="entry name" value="Prepilin_IV_endopep_pep"/>
</dbReference>
<feature type="transmembrane region" description="Helical" evidence="1">
    <location>
        <begin position="33"/>
        <end position="53"/>
    </location>
</feature>
<organism evidence="3 4">
    <name type="scientific">Roseomonas populi</name>
    <dbReference type="NCBI Taxonomy" id="3121582"/>
    <lineage>
        <taxon>Bacteria</taxon>
        <taxon>Pseudomonadati</taxon>
        <taxon>Pseudomonadota</taxon>
        <taxon>Alphaproteobacteria</taxon>
        <taxon>Acetobacterales</taxon>
        <taxon>Roseomonadaceae</taxon>
        <taxon>Roseomonas</taxon>
    </lineage>
</organism>
<dbReference type="EMBL" id="JANJOU010000003">
    <property type="protein sequence ID" value="MCR0981859.1"/>
    <property type="molecule type" value="Genomic_DNA"/>
</dbReference>
<reference evidence="3 4" key="1">
    <citation type="submission" date="2022-06" db="EMBL/GenBank/DDBJ databases">
        <title>Roseomonas CN29.</title>
        <authorList>
            <person name="Cheng Y."/>
            <person name="He X."/>
        </authorList>
    </citation>
    <scope>NUCLEOTIDE SEQUENCE [LARGE SCALE GENOMIC DNA]</scope>
    <source>
        <strain evidence="3 4">CN29</strain>
    </source>
</reference>
<dbReference type="Gene3D" id="1.20.120.1220">
    <property type="match status" value="1"/>
</dbReference>
<proteinExistence type="predicted"/>
<dbReference type="Proteomes" id="UP001524642">
    <property type="component" value="Unassembled WGS sequence"/>
</dbReference>
<dbReference type="InterPro" id="IPR017592">
    <property type="entry name" value="Pilus_assmbl_Flp-typ_CpaB"/>
</dbReference>
<feature type="domain" description="SAF" evidence="2">
    <location>
        <begin position="215"/>
        <end position="281"/>
    </location>
</feature>
<dbReference type="Pfam" id="PF16976">
    <property type="entry name" value="RcpC"/>
    <property type="match status" value="1"/>
</dbReference>
<sequence length="420" mass="42779">MERIAIDLLPGAFSLVAVALLLLAAWHDLATRLLPDGIALALASGGAAAHLTLGDLGSSLLAAGLVLLGAALAWRLGALGGGDVKLLGACALVAGAAGVPLLLAATALAGGLLALPYLIGRHWPPALPARGVARVARIWRASCAGSGAAARCPTPWRSARAPSSPSWTGAESAMRGVLLLLILLAGGATAGVAWLGLAPAPDAPAPAAQEQAPRGRFLVAARPVRAGALVRTEDLGSVETEIAAAPPGAVRDGPEARAEVTGAMARRAISQGEPIRPGDVLRPGERGFLAAVLAPDMRAFAVSVDATTGAAGLIWPGDRVDLLLTQQVNDEAVPAYRRVFGETVLRDLRVIAVDQAIVQGAVGAYPVTTQTGYSTNWPNGSTSLRTPRWRSRARPLCSGGGHVIDGDLQRGCCRAGQPSF</sequence>
<dbReference type="SMART" id="SM00858">
    <property type="entry name" value="SAF"/>
    <property type="match status" value="1"/>
</dbReference>
<dbReference type="RefSeq" id="WP_257715520.1">
    <property type="nucleotide sequence ID" value="NZ_JANJOU010000003.1"/>
</dbReference>